<dbReference type="PANTHER" id="PTHR22529">
    <property type="entry name" value="EPITHELIAL-STROMAL INTERACTION PROTEIN 1"/>
    <property type="match status" value="1"/>
</dbReference>
<organism evidence="2 3">
    <name type="scientific">Amphiprion percula</name>
    <name type="common">Orange clownfish</name>
    <name type="synonym">Lutjanus percula</name>
    <dbReference type="NCBI Taxonomy" id="161767"/>
    <lineage>
        <taxon>Eukaryota</taxon>
        <taxon>Metazoa</taxon>
        <taxon>Chordata</taxon>
        <taxon>Craniata</taxon>
        <taxon>Vertebrata</taxon>
        <taxon>Euteleostomi</taxon>
        <taxon>Actinopterygii</taxon>
        <taxon>Neopterygii</taxon>
        <taxon>Teleostei</taxon>
        <taxon>Neoteleostei</taxon>
        <taxon>Acanthomorphata</taxon>
        <taxon>Ovalentaria</taxon>
        <taxon>Pomacentridae</taxon>
        <taxon>Amphiprion</taxon>
    </lineage>
</organism>
<feature type="compositionally biased region" description="Polar residues" evidence="1">
    <location>
        <begin position="24"/>
        <end position="50"/>
    </location>
</feature>
<dbReference type="STRING" id="161767.ENSAPEP00000030274"/>
<dbReference type="GeneTree" id="ENSGT00390000013820"/>
<dbReference type="AlphaFoldDB" id="A0A3P8TYT8"/>
<dbReference type="Ensembl" id="ENSAPET00000031080.1">
    <property type="protein sequence ID" value="ENSAPEP00000030274.1"/>
    <property type="gene ID" value="ENSAPEG00000021507.1"/>
</dbReference>
<protein>
    <submittedName>
        <fullName evidence="2">Epithelial stromal interaction 1</fullName>
    </submittedName>
</protein>
<reference evidence="2" key="3">
    <citation type="submission" date="2025-09" db="UniProtKB">
        <authorList>
            <consortium name="Ensembl"/>
        </authorList>
    </citation>
    <scope>IDENTIFICATION</scope>
</reference>
<accession>A0A3P8TYT8</accession>
<feature type="compositionally biased region" description="Basic and acidic residues" evidence="1">
    <location>
        <begin position="202"/>
        <end position="225"/>
    </location>
</feature>
<feature type="compositionally biased region" description="Polar residues" evidence="1">
    <location>
        <begin position="1"/>
        <end position="18"/>
    </location>
</feature>
<proteinExistence type="predicted"/>
<dbReference type="OMA" id="HRRVNQA"/>
<reference evidence="2 3" key="1">
    <citation type="submission" date="2018-03" db="EMBL/GenBank/DDBJ databases">
        <title>Finding Nemo's genes: A chromosome-scale reference assembly of the genome of the orange clownfish Amphiprion percula.</title>
        <authorList>
            <person name="Lehmann R."/>
        </authorList>
    </citation>
    <scope>NUCLEOTIDE SEQUENCE</scope>
</reference>
<evidence type="ECO:0000313" key="2">
    <source>
        <dbReference type="Ensembl" id="ENSAPEP00000030274.1"/>
    </source>
</evidence>
<feature type="region of interest" description="Disordered" evidence="1">
    <location>
        <begin position="267"/>
        <end position="286"/>
    </location>
</feature>
<dbReference type="CDD" id="cd14279">
    <property type="entry name" value="CUE"/>
    <property type="match status" value="1"/>
</dbReference>
<dbReference type="Proteomes" id="UP000265080">
    <property type="component" value="Chromosome 12"/>
</dbReference>
<reference evidence="2" key="2">
    <citation type="submission" date="2025-08" db="UniProtKB">
        <authorList>
            <consortium name="Ensembl"/>
        </authorList>
    </citation>
    <scope>IDENTIFICATION</scope>
</reference>
<name>A0A3P8TYT8_AMPPE</name>
<dbReference type="PANTHER" id="PTHR22529:SF1">
    <property type="entry name" value="EPITHELIAL-STROMAL INTERACTION PROTEIN 1"/>
    <property type="match status" value="1"/>
</dbReference>
<evidence type="ECO:0000313" key="3">
    <source>
        <dbReference type="Proteomes" id="UP000265080"/>
    </source>
</evidence>
<feature type="compositionally biased region" description="Basic and acidic residues" evidence="1">
    <location>
        <begin position="126"/>
        <end position="191"/>
    </location>
</feature>
<keyword evidence="3" id="KW-1185">Reference proteome</keyword>
<feature type="region of interest" description="Disordered" evidence="1">
    <location>
        <begin position="1"/>
        <end position="225"/>
    </location>
</feature>
<evidence type="ECO:0000256" key="1">
    <source>
        <dbReference type="SAM" id="MobiDB-lite"/>
    </source>
</evidence>
<feature type="compositionally biased region" description="Basic and acidic residues" evidence="1">
    <location>
        <begin position="95"/>
        <end position="110"/>
    </location>
</feature>
<dbReference type="InterPro" id="IPR026185">
    <property type="entry name" value="EPSTI1"/>
</dbReference>
<sequence length="333" mass="38517">MDPYNSRNQLNPSMNPDQTAADVSGNNQTSGNVDKTTADSSDTQPATRQPQYAGGFTIIPPNEARRSQIKTMAQKEEEELWRWKEANRPSAVHLNPERLGGHVSESEARQKQLANLRSSKLQKKLKKEELDRRKRQEEEEKLQKMKDKQREKAERLEQRRQQEEQRRKDHLRTDHLRSREAFLQRFERRDVAASSSAAHTSSRGEDVESKQRAKESKRSEREVQLEHQRVNSDFLDKLEGRARGSETKKEAEHPFVATENFKPETTTGHVQLPHLTPEPSWTEGADSEPDYDWALIKLTNRFPDCSKDFLEDILQQCNGDYEEALTLLICSLS</sequence>
<feature type="compositionally biased region" description="Low complexity" evidence="1">
    <location>
        <begin position="192"/>
        <end position="201"/>
    </location>
</feature>